<comment type="caution">
    <text evidence="1">The sequence shown here is derived from an EMBL/GenBank/DDBJ whole genome shotgun (WGS) entry which is preliminary data.</text>
</comment>
<proteinExistence type="predicted"/>
<gene>
    <name evidence="1" type="primary">SPC25</name>
    <name evidence="1" type="ORF">IWW38_000542</name>
</gene>
<reference evidence="1" key="1">
    <citation type="submission" date="2022-07" db="EMBL/GenBank/DDBJ databases">
        <title>Phylogenomic reconstructions and comparative analyses of Kickxellomycotina fungi.</title>
        <authorList>
            <person name="Reynolds N.K."/>
            <person name="Stajich J.E."/>
            <person name="Barry K."/>
            <person name="Grigoriev I.V."/>
            <person name="Crous P."/>
            <person name="Smith M.E."/>
        </authorList>
    </citation>
    <scope>NUCLEOTIDE SEQUENCE</scope>
    <source>
        <strain evidence="1">CBS 190363</strain>
    </source>
</reference>
<organism evidence="1 2">
    <name type="scientific">Coemansia aciculifera</name>
    <dbReference type="NCBI Taxonomy" id="417176"/>
    <lineage>
        <taxon>Eukaryota</taxon>
        <taxon>Fungi</taxon>
        <taxon>Fungi incertae sedis</taxon>
        <taxon>Zoopagomycota</taxon>
        <taxon>Kickxellomycotina</taxon>
        <taxon>Kickxellomycetes</taxon>
        <taxon>Kickxellales</taxon>
        <taxon>Kickxellaceae</taxon>
        <taxon>Coemansia</taxon>
    </lineage>
</organism>
<keyword evidence="2" id="KW-1185">Reference proteome</keyword>
<protein>
    <submittedName>
        <fullName evidence="1">Kinetochore-associated Ndc80 complex subunit spc25</fullName>
    </submittedName>
</protein>
<evidence type="ECO:0000313" key="2">
    <source>
        <dbReference type="Proteomes" id="UP001139981"/>
    </source>
</evidence>
<dbReference type="Proteomes" id="UP001139981">
    <property type="component" value="Unassembled WGS sequence"/>
</dbReference>
<dbReference type="EMBL" id="JANBVB010000006">
    <property type="protein sequence ID" value="KAJ2900375.1"/>
    <property type="molecule type" value="Genomic_DNA"/>
</dbReference>
<sequence length="360" mass="40571">MSGCTEFSGCSDVNYKSCYLYKKYGDFVVLFTKDVETGREVKLSIQLKSSVCVIVCVIENLEDSESLPITDTDVFLVHYPEGVPSKDPASAKITRLFSTHPSSAGTLAEVAEEGGGGEAAPIAVDYDAPRVWFQRDEDKRQNTEFTRRVDEMVAELRRLIRERRSEHEQQVGEAREREQRMSRDMEALEAENRGVLAALKDELGAEDRLSSDVRRLDAQLKEAREKGAALVKKRDGVQRAVEVKQAAVDEKRGVLEGQQKGNEGELAFFGDRMGLRIVGGGEADRLSFVFTLISLSEPQKPYAVTVDLSQREYRATSCKPLVGELDDHVEWLNSSRDFFGFLKRMRHSFVNHYFNESTLH</sequence>
<name>A0ACC1M8R1_9FUNG</name>
<accession>A0ACC1M8R1</accession>
<evidence type="ECO:0000313" key="1">
    <source>
        <dbReference type="EMBL" id="KAJ2900375.1"/>
    </source>
</evidence>